<dbReference type="RefSeq" id="WP_078004362.1">
    <property type="nucleotide sequence ID" value="NZ_MRUL01000018.1"/>
</dbReference>
<dbReference type="STRING" id="1926881.BTJ39_19365"/>
<evidence type="ECO:0000256" key="1">
    <source>
        <dbReference type="SAM" id="Phobius"/>
    </source>
</evidence>
<gene>
    <name evidence="3" type="ORF">BTJ39_19365</name>
</gene>
<dbReference type="Pfam" id="PF18883">
    <property type="entry name" value="AC_1"/>
    <property type="match status" value="1"/>
</dbReference>
<reference evidence="3 4" key="1">
    <citation type="submission" date="2016-12" db="EMBL/GenBank/DDBJ databases">
        <title>Izhakiella australiana sp. nov. of genus Izhakiella isolated from Australian desert.</title>
        <authorList>
            <person name="Ji M."/>
        </authorList>
    </citation>
    <scope>NUCLEOTIDE SEQUENCE [LARGE SCALE GENOMIC DNA]</scope>
    <source>
        <strain evidence="3 4">D4N98</strain>
    </source>
</reference>
<dbReference type="Gene3D" id="2.160.20.20">
    <property type="match status" value="1"/>
</dbReference>
<feature type="domain" description="Autotransporter" evidence="2">
    <location>
        <begin position="603"/>
        <end position="891"/>
    </location>
</feature>
<dbReference type="GO" id="GO:0019867">
    <property type="term" value="C:outer membrane"/>
    <property type="evidence" value="ECO:0007669"/>
    <property type="project" value="InterPro"/>
</dbReference>
<dbReference type="SMART" id="SM00869">
    <property type="entry name" value="Autotransporter"/>
    <property type="match status" value="1"/>
</dbReference>
<dbReference type="OrthoDB" id="6053567at2"/>
<organism evidence="3 4">
    <name type="scientific">Izhakiella australiensis</name>
    <dbReference type="NCBI Taxonomy" id="1926881"/>
    <lineage>
        <taxon>Bacteria</taxon>
        <taxon>Pseudomonadati</taxon>
        <taxon>Pseudomonadota</taxon>
        <taxon>Gammaproteobacteria</taxon>
        <taxon>Enterobacterales</taxon>
        <taxon>Erwiniaceae</taxon>
        <taxon>Izhakiella</taxon>
    </lineage>
</organism>
<dbReference type="CDD" id="cd01344">
    <property type="entry name" value="PL2_Passenger_AT"/>
    <property type="match status" value="1"/>
</dbReference>
<dbReference type="PROSITE" id="PS51208">
    <property type="entry name" value="AUTOTRANSPORTER"/>
    <property type="match status" value="1"/>
</dbReference>
<dbReference type="EMBL" id="MRUL01000018">
    <property type="protein sequence ID" value="OON37977.1"/>
    <property type="molecule type" value="Genomic_DNA"/>
</dbReference>
<dbReference type="InterPro" id="IPR006315">
    <property type="entry name" value="OM_autotransptr_brl_dom"/>
</dbReference>
<dbReference type="InterPro" id="IPR043990">
    <property type="entry name" value="AC_1"/>
</dbReference>
<protein>
    <recommendedName>
        <fullName evidence="2">Autotransporter domain-containing protein</fullName>
    </recommendedName>
</protein>
<dbReference type="Pfam" id="PF03797">
    <property type="entry name" value="Autotransporter"/>
    <property type="match status" value="1"/>
</dbReference>
<evidence type="ECO:0000313" key="3">
    <source>
        <dbReference type="EMBL" id="OON37977.1"/>
    </source>
</evidence>
<name>A0A1S8YGK4_9GAMM</name>
<dbReference type="InterPro" id="IPR005546">
    <property type="entry name" value="Autotransporte_beta"/>
</dbReference>
<dbReference type="NCBIfam" id="TIGR01414">
    <property type="entry name" value="autotrans_barl"/>
    <property type="match status" value="1"/>
</dbReference>
<evidence type="ECO:0000313" key="4">
    <source>
        <dbReference type="Proteomes" id="UP000190667"/>
    </source>
</evidence>
<feature type="transmembrane region" description="Helical" evidence="1">
    <location>
        <begin position="12"/>
        <end position="31"/>
    </location>
</feature>
<proteinExistence type="predicted"/>
<sequence length="892" mass="93511">MNVIPEEKLTRPNLLAMMVSVAIGSAGFYSLPAVSAVLSGDQVIDGSVDHSQDTYLGSGILRIDNGGKLGMAPDTDTSVGLTGQGQAIVNGTVGAIFDMQDSSRLSVGTDPTHRASMQYLLLEGSSNAVIDNATISSAGGGNGASALSLHDNSTATVTQNALISGKGFSTVGRLSGVTIDQTSHLVVNGATIEGSRVGVVTVRQSQLDTTNARIQSEYIGLYVNDGSRANVNGGQIVSTGEGQNDPLVDDVTNAALQVSTNVNHTPGSHPVATINGAQISAQGSNSAAVLARGNTEVNLINSNISGGKYGIYAATSDEATSLGNILSLTNSQISSTAEVMHVAANGKAAIKLLNSQVSSSNGTALVTDSGSTTSVNIDGSNIRGDVINNGGNTQLALNNGAVWSGRAQNVSSVSLASGTSWNSTGSSVVAGDLNNAGTVVLSEGNNATRGSLTVNNYTGQDGTLVFNSVLAGDDSPTDKLIIQGNSAGTSKVAVNNLGGKGAQTQNGIPLIQVNGSGNGNFQQQGRIVAGAYDYNLQHSADNKQWYLASELQRSPYDLVISHTPLYRPEAGSYIANQAAANTMFITRLRDRMGESRYTNPVTGQTEMTTLWLRQVGSHNTFNSGPGNQLKTQSNTYVAQLGGELASGSTDGRDSWHLGVMGGYGESHNNTIAKTTGYKAKGSVTGYSVGAYATWLANDIDQTGPYVDTWLQYGWFNNHVNGDQLSSESYKSSGFTASMETGYTFNLGHSGGGENPTYYYIEPNIQGVWMDVRRDDLQEYNGTRTQGADEGNLQTRVGTRFFIKGHNKIDNGKERSFQPFVELNWIHNTKQFAVNMDGVNISQNGAKDIGELKAGVEGQISKSVQLWGNVGQQMGDKGYSNTTAMLGIKYSFR</sequence>
<dbReference type="Gene3D" id="2.40.128.130">
    <property type="entry name" value="Autotransporter beta-domain"/>
    <property type="match status" value="1"/>
</dbReference>
<accession>A0A1S8YGK4</accession>
<comment type="caution">
    <text evidence="3">The sequence shown here is derived from an EMBL/GenBank/DDBJ whole genome shotgun (WGS) entry which is preliminary data.</text>
</comment>
<keyword evidence="1" id="KW-0472">Membrane</keyword>
<dbReference type="SUPFAM" id="SSF103515">
    <property type="entry name" value="Autotransporter"/>
    <property type="match status" value="1"/>
</dbReference>
<dbReference type="Proteomes" id="UP000190667">
    <property type="component" value="Unassembled WGS sequence"/>
</dbReference>
<dbReference type="InterPro" id="IPR011050">
    <property type="entry name" value="Pectin_lyase_fold/virulence"/>
</dbReference>
<dbReference type="InterPro" id="IPR050909">
    <property type="entry name" value="Bact_Autotransporter_VF"/>
</dbReference>
<dbReference type="SUPFAM" id="SSF51126">
    <property type="entry name" value="Pectin lyase-like"/>
    <property type="match status" value="1"/>
</dbReference>
<dbReference type="InterPro" id="IPR012332">
    <property type="entry name" value="Autotransporter_pectin_lyase_C"/>
</dbReference>
<keyword evidence="1" id="KW-0812">Transmembrane</keyword>
<dbReference type="AlphaFoldDB" id="A0A1S8YGK4"/>
<evidence type="ECO:0000259" key="2">
    <source>
        <dbReference type="PROSITE" id="PS51208"/>
    </source>
</evidence>
<dbReference type="PANTHER" id="PTHR12338:SF5">
    <property type="entry name" value="ANTIGEN 43-RELATED"/>
    <property type="match status" value="1"/>
</dbReference>
<keyword evidence="4" id="KW-1185">Reference proteome</keyword>
<dbReference type="PANTHER" id="PTHR12338">
    <property type="entry name" value="AUTOTRANSPORTER"/>
    <property type="match status" value="1"/>
</dbReference>
<keyword evidence="1" id="KW-1133">Transmembrane helix</keyword>
<dbReference type="InterPro" id="IPR036709">
    <property type="entry name" value="Autotransporte_beta_dom_sf"/>
</dbReference>